<protein>
    <submittedName>
        <fullName evidence="1">Uncharacterized protein</fullName>
    </submittedName>
</protein>
<organism evidence="1 2">
    <name type="scientific">Anas platyrhynchos</name>
    <name type="common">Mallard</name>
    <name type="synonym">Anas boschas</name>
    <dbReference type="NCBI Taxonomy" id="8839"/>
    <lineage>
        <taxon>Eukaryota</taxon>
        <taxon>Metazoa</taxon>
        <taxon>Chordata</taxon>
        <taxon>Craniata</taxon>
        <taxon>Vertebrata</taxon>
        <taxon>Euteleostomi</taxon>
        <taxon>Archelosauria</taxon>
        <taxon>Archosauria</taxon>
        <taxon>Dinosauria</taxon>
        <taxon>Saurischia</taxon>
        <taxon>Theropoda</taxon>
        <taxon>Coelurosauria</taxon>
        <taxon>Aves</taxon>
        <taxon>Neognathae</taxon>
        <taxon>Galloanserae</taxon>
        <taxon>Anseriformes</taxon>
        <taxon>Anatidae</taxon>
        <taxon>Anatinae</taxon>
        <taxon>Anas</taxon>
    </lineage>
</organism>
<name>R0JFD0_ANAPL</name>
<gene>
    <name evidence="1" type="ORF">Anapl_04224</name>
</gene>
<accession>R0JFD0</accession>
<sequence length="370" mass="39035">MFLSNPSSLHHPASPSLQRHWFLYFLLQLPNQTHAPTCSHCHCADAFVPKDLCAPVLGAVLLLQTLVLLPLVAEHRSGDAGAVGTKHSSHLTAFERAGTVTSRRAGCAGEVVLPLEGEEGSGQPHITAPQSPGAVGQQHEVEERCNCAKAAPAPRLPDARLLESSAAATGSNLPPEESFLAVVITGLLLPAWMKTCILHTFPFTLLTKQIPSKSAQIVVFNEIPVPVARSSRADITYLDPTKLPAADPTVLLPGGSSFGMAAGLLPRLAAVTCPAMSPLWTLLCGVAAPALRSLLHSQPCRRTFTFPTISGACIRDLPLVPCTRTLPGSPVSVPVVLSLAWSPQCHSVTHRPLLMLPALPQPGPAARAVL</sequence>
<dbReference type="EMBL" id="KB744204">
    <property type="protein sequence ID" value="EOA95691.1"/>
    <property type="molecule type" value="Genomic_DNA"/>
</dbReference>
<dbReference type="Proteomes" id="UP000296049">
    <property type="component" value="Unassembled WGS sequence"/>
</dbReference>
<evidence type="ECO:0000313" key="1">
    <source>
        <dbReference type="EMBL" id="EOA95691.1"/>
    </source>
</evidence>
<keyword evidence="2" id="KW-1185">Reference proteome</keyword>
<reference evidence="2" key="1">
    <citation type="journal article" date="2013" name="Nat. Genet.">
        <title>The duck genome and transcriptome provide insight into an avian influenza virus reservoir species.</title>
        <authorList>
            <person name="Huang Y."/>
            <person name="Li Y."/>
            <person name="Burt D.W."/>
            <person name="Chen H."/>
            <person name="Zhang Y."/>
            <person name="Qian W."/>
            <person name="Kim H."/>
            <person name="Gan S."/>
            <person name="Zhao Y."/>
            <person name="Li J."/>
            <person name="Yi K."/>
            <person name="Feng H."/>
            <person name="Zhu P."/>
            <person name="Li B."/>
            <person name="Liu Q."/>
            <person name="Fairley S."/>
            <person name="Magor K.E."/>
            <person name="Du Z."/>
            <person name="Hu X."/>
            <person name="Goodman L."/>
            <person name="Tafer H."/>
            <person name="Vignal A."/>
            <person name="Lee T."/>
            <person name="Kim K.W."/>
            <person name="Sheng Z."/>
            <person name="An Y."/>
            <person name="Searle S."/>
            <person name="Herrero J."/>
            <person name="Groenen M.A."/>
            <person name="Crooijmans R.P."/>
            <person name="Faraut T."/>
            <person name="Cai Q."/>
            <person name="Webster R.G."/>
            <person name="Aldridge J.R."/>
            <person name="Warren W.C."/>
            <person name="Bartschat S."/>
            <person name="Kehr S."/>
            <person name="Marz M."/>
            <person name="Stadler P.F."/>
            <person name="Smith J."/>
            <person name="Kraus R.H."/>
            <person name="Zhao Y."/>
            <person name="Ren L."/>
            <person name="Fei J."/>
            <person name="Morisson M."/>
            <person name="Kaiser P."/>
            <person name="Griffin D.K."/>
            <person name="Rao M."/>
            <person name="Pitel F."/>
            <person name="Wang J."/>
            <person name="Li N."/>
        </authorList>
    </citation>
    <scope>NUCLEOTIDE SEQUENCE [LARGE SCALE GENOMIC DNA]</scope>
</reference>
<dbReference type="AlphaFoldDB" id="R0JFD0"/>
<proteinExistence type="predicted"/>
<evidence type="ECO:0000313" key="2">
    <source>
        <dbReference type="Proteomes" id="UP000296049"/>
    </source>
</evidence>